<comment type="caution">
    <text evidence="1">The sequence shown here is derived from an EMBL/GenBank/DDBJ whole genome shotgun (WGS) entry which is preliminary data.</text>
</comment>
<proteinExistence type="predicted"/>
<organism evidence="1 2">
    <name type="scientific">Candidatus Fervidibacter sacchari</name>
    <dbReference type="NCBI Taxonomy" id="1448929"/>
    <lineage>
        <taxon>Bacteria</taxon>
        <taxon>Candidatus Fervidibacterota</taxon>
        <taxon>Candidatus Fervidibacter</taxon>
    </lineage>
</organism>
<reference evidence="1 2" key="1">
    <citation type="submission" date="2022-08" db="EMBL/GenBank/DDBJ databases">
        <title>Bacterial and archaeal communities from various locations to study Microbial Dark Matter (Phase II).</title>
        <authorList>
            <person name="Stepanauskas R."/>
        </authorList>
    </citation>
    <scope>NUCLEOTIDE SEQUENCE [LARGE SCALE GENOMIC DNA]</scope>
    <source>
        <strain evidence="1 2">PD1</strain>
    </source>
</reference>
<protein>
    <recommendedName>
        <fullName evidence="3">Phospholipase C/D domain-containing protein</fullName>
    </recommendedName>
</protein>
<keyword evidence="2" id="KW-1185">Reference proteome</keyword>
<evidence type="ECO:0008006" key="3">
    <source>
        <dbReference type="Google" id="ProtNLM"/>
    </source>
</evidence>
<gene>
    <name evidence="1" type="ORF">M2350_002380</name>
</gene>
<accession>A0ABT2ESS8</accession>
<dbReference type="RefSeq" id="WP_259096961.1">
    <property type="nucleotide sequence ID" value="NZ_CP130454.1"/>
</dbReference>
<dbReference type="EMBL" id="JANUCP010000004">
    <property type="protein sequence ID" value="MCS3919963.1"/>
    <property type="molecule type" value="Genomic_DNA"/>
</dbReference>
<evidence type="ECO:0000313" key="2">
    <source>
        <dbReference type="Proteomes" id="UP001204798"/>
    </source>
</evidence>
<evidence type="ECO:0000313" key="1">
    <source>
        <dbReference type="EMBL" id="MCS3919963.1"/>
    </source>
</evidence>
<dbReference type="Proteomes" id="UP001204798">
    <property type="component" value="Unassembled WGS sequence"/>
</dbReference>
<name>A0ABT2ESS8_9BACT</name>
<sequence length="536" mass="60820">MVRPFIAFLSAVATVVILGRWCWAWTRAHDQASRMAATIAPKPFSDYPDHCAFGIYPDSMNDWDIAQGENGRWAVWLLVKGAVEALKSGDAARACFLASVASHYPQDALCMSHSQILKMGRSDANPDLLPLPLRPLLAKLPVERKTVTLRRYGRSNSQTISNQGFFVTDEPPGLLRPLFDAVQGYVHDWLEDTAAALSLPEDQRRYIVGSETLKGHREWTWEEVNGLKLRALVGTVLEGLTAYEKCDGVEGWSFYHRWLTAHYQGEWLLPFALFEGWDGKPKFRDFEGLKAVFAEEFRIAVQTTAALYRYVAVASQTQVQADWGKLSEQDAKLDAMAEKGVAIVVTEKRNDWRRAAEFLRQEFVFGARRQNIRQAKVTLSEKPEDVRDALDGKRWRDWHMVVLEKSDAYRLQIRPEGERLIVRLQVPVNDLEAMGNMVDLLLDEGKAPLWSVSPPSAVLNALQQIGAGTKLMEALKRQQFNPEALLEFVRPKGKPIPFRNTDEDKKKFAELVANVQRTPGLGQWVRWWTGMLEAQQ</sequence>